<feature type="compositionally biased region" description="Basic residues" evidence="1">
    <location>
        <begin position="61"/>
        <end position="77"/>
    </location>
</feature>
<dbReference type="GeneID" id="119637267"/>
<dbReference type="RefSeq" id="XP_037889089.1">
    <property type="nucleotide sequence ID" value="XM_038033161.1"/>
</dbReference>
<sequence length="107" mass="12059">MDGVEIDTELPGPSQVLCNKKLEQDLPVLFQLTLKGKSWLKFEVLEANEDVVDKNANCCRRKARKAGKQTEKKRKTKNGNGDGKRNGKQKQISPEAKLKTKGQTLRH</sequence>
<dbReference type="Proteomes" id="UP000092443">
    <property type="component" value="Unplaced"/>
</dbReference>
<accession>A0A9C5Z3D1</accession>
<protein>
    <submittedName>
        <fullName evidence="3">Uncharacterized protein LOC119637267</fullName>
    </submittedName>
</protein>
<proteinExistence type="predicted"/>
<evidence type="ECO:0000256" key="1">
    <source>
        <dbReference type="SAM" id="MobiDB-lite"/>
    </source>
</evidence>
<evidence type="ECO:0000313" key="2">
    <source>
        <dbReference type="Proteomes" id="UP000092443"/>
    </source>
</evidence>
<keyword evidence="2" id="KW-1185">Reference proteome</keyword>
<evidence type="ECO:0000313" key="3">
    <source>
        <dbReference type="RefSeq" id="XP_037889089.1"/>
    </source>
</evidence>
<organism evidence="2 3">
    <name type="scientific">Glossina fuscipes</name>
    <dbReference type="NCBI Taxonomy" id="7396"/>
    <lineage>
        <taxon>Eukaryota</taxon>
        <taxon>Metazoa</taxon>
        <taxon>Ecdysozoa</taxon>
        <taxon>Arthropoda</taxon>
        <taxon>Hexapoda</taxon>
        <taxon>Insecta</taxon>
        <taxon>Pterygota</taxon>
        <taxon>Neoptera</taxon>
        <taxon>Endopterygota</taxon>
        <taxon>Diptera</taxon>
        <taxon>Brachycera</taxon>
        <taxon>Muscomorpha</taxon>
        <taxon>Hippoboscoidea</taxon>
        <taxon>Glossinidae</taxon>
        <taxon>Glossina</taxon>
    </lineage>
</organism>
<reference evidence="3" key="1">
    <citation type="submission" date="2025-08" db="UniProtKB">
        <authorList>
            <consortium name="RefSeq"/>
        </authorList>
    </citation>
    <scope>IDENTIFICATION</scope>
    <source>
        <tissue evidence="3">Whole body pupa</tissue>
    </source>
</reference>
<dbReference type="KEGG" id="gfs:119637267"/>
<dbReference type="AlphaFoldDB" id="A0A9C5Z3D1"/>
<gene>
    <name evidence="3" type="primary">LOC119637267</name>
</gene>
<name>A0A9C5Z3D1_9MUSC</name>
<feature type="region of interest" description="Disordered" evidence="1">
    <location>
        <begin position="61"/>
        <end position="107"/>
    </location>
</feature>